<evidence type="ECO:0000256" key="4">
    <source>
        <dbReference type="ARBA" id="ARBA00022448"/>
    </source>
</evidence>
<evidence type="ECO:0000256" key="1">
    <source>
        <dbReference type="ARBA" id="ARBA00004177"/>
    </source>
</evidence>
<dbReference type="GO" id="GO:1901981">
    <property type="term" value="F:phosphatidylinositol phosphate binding"/>
    <property type="evidence" value="ECO:0007669"/>
    <property type="project" value="TreeGrafter"/>
</dbReference>
<keyword evidence="14" id="KW-1185">Reference proteome</keyword>
<feature type="compositionally biased region" description="Basic and acidic residues" evidence="11">
    <location>
        <begin position="579"/>
        <end position="588"/>
    </location>
</feature>
<feature type="region of interest" description="Disordered" evidence="11">
    <location>
        <begin position="175"/>
        <end position="212"/>
    </location>
</feature>
<proteinExistence type="inferred from homology"/>
<feature type="compositionally biased region" description="Polar residues" evidence="11">
    <location>
        <begin position="188"/>
        <end position="208"/>
    </location>
</feature>
<keyword evidence="4" id="KW-0813">Transport</keyword>
<sequence>MFRGRGERCFLRDAVSGTMIENQEDDEFIAVRVQDPRVQNEGSWNSHVDYKIFLHTNSKSFTAKTSCVRRRYSEFVWLKKKLQKNSGLVPVPGLPNKSFFSFSNEDFLERRRTGLQSFLDQVLHMTVCLSDSQLHLFMQTQLPVRHIEDCVQGHTPYTVTDAILTYASSNRGFAQAQEEDLQKERGSSVVSYESMESPSPHLPSQQPNGEPLQAILETPDSADARRMVCHSERSSLQVLQQDHHLEAVLQPHPPAAASFYVGSSLDEGPSLGSPPEATPAGRIQASVEVHSPMGEAAAPDFREELEEVEDVEDVEEVEEVEECLAEMRPTEEVVARAPSVPVDGVCTDSQEEEVEPQEGEVEPQEGEVEPQEGEQQEGLVAQQEEGLVEQEVVAKQVEQQQEEEMKQEVVAEQQQQQQEEEVVEEVALLEPEEVEVENEVEKQEHGNGDSGEVVVEEEVVVVEEEAEKEGVHVNGTGDSGEMVEEEEEEQQRVNGIDDSGDHTEAVCGAGGLLDHVVSEQEEDDEEEEEEEKETKVNSEQQVLQQTSRAEQEHDPGRLLSPEEPGVEAGSVSEEPLGPPDDRAGEGPHQDGACGGAESSTVVLETETSGPTLPCVNPVSQSERRGDGAIQEGHAPPVSQEEDLEMSVNTDAQDEDSGSLVSLDGIHPTVDPEDAIRNVNGHLEESAEEVAPSTGAEDSSVCESHKTTRSADNLIWSEAGDARPAPDEALDLCPTPGALGAGEAPELDATV</sequence>
<evidence type="ECO:0000256" key="9">
    <source>
        <dbReference type="ARBA" id="ARBA00023136"/>
    </source>
</evidence>
<dbReference type="AlphaFoldDB" id="A0A8C5AXE3"/>
<keyword evidence="8" id="KW-0446">Lipid-binding</keyword>
<dbReference type="SUPFAM" id="SSF64268">
    <property type="entry name" value="PX domain"/>
    <property type="match status" value="1"/>
</dbReference>
<evidence type="ECO:0000256" key="10">
    <source>
        <dbReference type="ARBA" id="ARBA00029433"/>
    </source>
</evidence>
<name>A0A8C5AXE3_GADMO</name>
<keyword evidence="6" id="KW-0967">Endosome</keyword>
<evidence type="ECO:0000256" key="2">
    <source>
        <dbReference type="ARBA" id="ARBA00004496"/>
    </source>
</evidence>
<feature type="compositionally biased region" description="Polar residues" evidence="11">
    <location>
        <begin position="597"/>
        <end position="610"/>
    </location>
</feature>
<dbReference type="SMART" id="SM00312">
    <property type="entry name" value="PX"/>
    <property type="match status" value="1"/>
</dbReference>
<dbReference type="InterPro" id="IPR001683">
    <property type="entry name" value="PX_dom"/>
</dbReference>
<dbReference type="Pfam" id="PF00787">
    <property type="entry name" value="PX"/>
    <property type="match status" value="1"/>
</dbReference>
<keyword evidence="7" id="KW-0653">Protein transport</keyword>
<feature type="compositionally biased region" description="Polar residues" evidence="11">
    <location>
        <begin position="537"/>
        <end position="548"/>
    </location>
</feature>
<evidence type="ECO:0000313" key="14">
    <source>
        <dbReference type="Proteomes" id="UP000694546"/>
    </source>
</evidence>
<feature type="domain" description="PX" evidence="12">
    <location>
        <begin position="28"/>
        <end position="144"/>
    </location>
</feature>
<accession>A0A8C5AXE3</accession>
<feature type="compositionally biased region" description="Acidic residues" evidence="11">
    <location>
        <begin position="454"/>
        <end position="467"/>
    </location>
</feature>
<feature type="compositionally biased region" description="Acidic residues" evidence="11">
    <location>
        <begin position="349"/>
        <end position="375"/>
    </location>
</feature>
<dbReference type="Ensembl" id="ENSGMOT00000056720.1">
    <property type="protein sequence ID" value="ENSGMOP00000036011.1"/>
    <property type="gene ID" value="ENSGMOG00000024709.1"/>
</dbReference>
<evidence type="ECO:0000313" key="13">
    <source>
        <dbReference type="Ensembl" id="ENSGMOP00000036011.1"/>
    </source>
</evidence>
<organism evidence="13 14">
    <name type="scientific">Gadus morhua</name>
    <name type="common">Atlantic cod</name>
    <dbReference type="NCBI Taxonomy" id="8049"/>
    <lineage>
        <taxon>Eukaryota</taxon>
        <taxon>Metazoa</taxon>
        <taxon>Chordata</taxon>
        <taxon>Craniata</taxon>
        <taxon>Vertebrata</taxon>
        <taxon>Euteleostomi</taxon>
        <taxon>Actinopterygii</taxon>
        <taxon>Neopterygii</taxon>
        <taxon>Teleostei</taxon>
        <taxon>Neoteleostei</taxon>
        <taxon>Acanthomorphata</taxon>
        <taxon>Zeiogadaria</taxon>
        <taxon>Gadariae</taxon>
        <taxon>Gadiformes</taxon>
        <taxon>Gadoidei</taxon>
        <taxon>Gadidae</taxon>
        <taxon>Gadus</taxon>
    </lineage>
</organism>
<reference evidence="13" key="1">
    <citation type="submission" date="2025-08" db="UniProtKB">
        <authorList>
            <consortium name="Ensembl"/>
        </authorList>
    </citation>
    <scope>IDENTIFICATION</scope>
</reference>
<keyword evidence="9" id="KW-0472">Membrane</keyword>
<evidence type="ECO:0000256" key="5">
    <source>
        <dbReference type="ARBA" id="ARBA00022490"/>
    </source>
</evidence>
<reference evidence="13" key="2">
    <citation type="submission" date="2025-09" db="UniProtKB">
        <authorList>
            <consortium name="Ensembl"/>
        </authorList>
    </citation>
    <scope>IDENTIFICATION</scope>
</reference>
<evidence type="ECO:0000256" key="11">
    <source>
        <dbReference type="SAM" id="MobiDB-lite"/>
    </source>
</evidence>
<dbReference type="Proteomes" id="UP000694546">
    <property type="component" value="Chromosome 18"/>
</dbReference>
<feature type="region of interest" description="Disordered" evidence="11">
    <location>
        <begin position="325"/>
        <end position="384"/>
    </location>
</feature>
<evidence type="ECO:0000259" key="12">
    <source>
        <dbReference type="PROSITE" id="PS50195"/>
    </source>
</evidence>
<dbReference type="PANTHER" id="PTHR46209:SF1">
    <property type="entry name" value="SORTING NEXIN-11"/>
    <property type="match status" value="1"/>
</dbReference>
<dbReference type="PROSITE" id="PS50195">
    <property type="entry name" value="PX"/>
    <property type="match status" value="1"/>
</dbReference>
<protein>
    <recommendedName>
        <fullName evidence="12">PX domain-containing protein</fullName>
    </recommendedName>
</protein>
<dbReference type="GO" id="GO:0016050">
    <property type="term" value="P:vesicle organization"/>
    <property type="evidence" value="ECO:0007669"/>
    <property type="project" value="TreeGrafter"/>
</dbReference>
<evidence type="ECO:0000256" key="7">
    <source>
        <dbReference type="ARBA" id="ARBA00022927"/>
    </source>
</evidence>
<evidence type="ECO:0000256" key="8">
    <source>
        <dbReference type="ARBA" id="ARBA00023121"/>
    </source>
</evidence>
<comment type="similarity">
    <text evidence="3">Belongs to the sorting nexin family.</text>
</comment>
<dbReference type="InterPro" id="IPR043544">
    <property type="entry name" value="SNX10/11"/>
</dbReference>
<dbReference type="InterPro" id="IPR036871">
    <property type="entry name" value="PX_dom_sf"/>
</dbReference>
<keyword evidence="5" id="KW-0963">Cytoplasm</keyword>
<dbReference type="GO" id="GO:0005768">
    <property type="term" value="C:endosome"/>
    <property type="evidence" value="ECO:0007669"/>
    <property type="project" value="UniProtKB-SubCell"/>
</dbReference>
<feature type="compositionally biased region" description="Acidic residues" evidence="11">
    <location>
        <begin position="519"/>
        <end position="531"/>
    </location>
</feature>
<comment type="subcellular location">
    <subcellularLocation>
        <location evidence="2">Cytoplasm</location>
    </subcellularLocation>
    <subcellularLocation>
        <location evidence="10">Endomembrane system</location>
        <topology evidence="10">Peripheral membrane protein</topology>
        <orientation evidence="10">Cytoplasmic side</orientation>
    </subcellularLocation>
    <subcellularLocation>
        <location evidence="1">Endosome</location>
    </subcellularLocation>
</comment>
<feature type="region of interest" description="Disordered" evidence="11">
    <location>
        <begin position="399"/>
        <end position="750"/>
    </location>
</feature>
<evidence type="ECO:0000256" key="6">
    <source>
        <dbReference type="ARBA" id="ARBA00022753"/>
    </source>
</evidence>
<dbReference type="PANTHER" id="PTHR46209">
    <property type="entry name" value="PX DOMAIN-CONTAINING PROTEIN"/>
    <property type="match status" value="1"/>
</dbReference>
<dbReference type="Gene3D" id="3.30.1520.10">
    <property type="entry name" value="Phox-like domain"/>
    <property type="match status" value="1"/>
</dbReference>
<dbReference type="GeneTree" id="ENSGT00940000160113"/>
<dbReference type="GO" id="GO:0006886">
    <property type="term" value="P:intracellular protein transport"/>
    <property type="evidence" value="ECO:0007669"/>
    <property type="project" value="InterPro"/>
</dbReference>
<evidence type="ECO:0000256" key="3">
    <source>
        <dbReference type="ARBA" id="ARBA00010883"/>
    </source>
</evidence>
<dbReference type="CDD" id="cd06898">
    <property type="entry name" value="PX_SNX10"/>
    <property type="match status" value="1"/>
</dbReference>